<proteinExistence type="inferred from homology"/>
<dbReference type="EMBL" id="CAJOBH010000628">
    <property type="protein sequence ID" value="CAF3806546.1"/>
    <property type="molecule type" value="Genomic_DNA"/>
</dbReference>
<dbReference type="FunFam" id="3.40.50.720:FF:000084">
    <property type="entry name" value="Short-chain dehydrogenase reductase"/>
    <property type="match status" value="1"/>
</dbReference>
<dbReference type="PANTHER" id="PTHR24321:SF8">
    <property type="entry name" value="ESTRADIOL 17-BETA-DEHYDROGENASE 8-RELATED"/>
    <property type="match status" value="1"/>
</dbReference>
<dbReference type="Proteomes" id="UP000663866">
    <property type="component" value="Unassembled WGS sequence"/>
</dbReference>
<dbReference type="EMBL" id="CAJOBI010000682">
    <property type="protein sequence ID" value="CAF3839187.1"/>
    <property type="molecule type" value="Genomic_DNA"/>
</dbReference>
<accession>A0A816A4G0</accession>
<comment type="similarity">
    <text evidence="1">Belongs to the short-chain dehydrogenases/reductases (SDR) family.</text>
</comment>
<name>A0A816A4G0_9BILA</name>
<comment type="caution">
    <text evidence="4">The sequence shown here is derived from an EMBL/GenBank/DDBJ whole genome shotgun (WGS) entry which is preliminary data.</text>
</comment>
<evidence type="ECO:0000313" key="7">
    <source>
        <dbReference type="EMBL" id="CAF3806546.1"/>
    </source>
</evidence>
<dbReference type="InterPro" id="IPR002347">
    <property type="entry name" value="SDR_fam"/>
</dbReference>
<evidence type="ECO:0000313" key="11">
    <source>
        <dbReference type="Proteomes" id="UP000663834"/>
    </source>
</evidence>
<protein>
    <submittedName>
        <fullName evidence="4">Uncharacterized protein</fullName>
    </submittedName>
</protein>
<dbReference type="Proteomes" id="UP000681720">
    <property type="component" value="Unassembled WGS sequence"/>
</dbReference>
<dbReference type="NCBIfam" id="NF005559">
    <property type="entry name" value="PRK07231.1"/>
    <property type="match status" value="1"/>
</dbReference>
<dbReference type="Proteomes" id="UP000663824">
    <property type="component" value="Unassembled WGS sequence"/>
</dbReference>
<keyword evidence="12" id="KW-1185">Reference proteome</keyword>
<dbReference type="Pfam" id="PF13561">
    <property type="entry name" value="adh_short_C2"/>
    <property type="match status" value="1"/>
</dbReference>
<dbReference type="SUPFAM" id="SSF51735">
    <property type="entry name" value="NAD(P)-binding Rossmann-fold domains"/>
    <property type="match status" value="1"/>
</dbReference>
<dbReference type="PRINTS" id="PR00081">
    <property type="entry name" value="GDHRDH"/>
</dbReference>
<dbReference type="Proteomes" id="UP000663855">
    <property type="component" value="Unassembled WGS sequence"/>
</dbReference>
<dbReference type="InterPro" id="IPR020904">
    <property type="entry name" value="Sc_DH/Rdtase_CS"/>
</dbReference>
<dbReference type="Proteomes" id="UP000676336">
    <property type="component" value="Unassembled WGS sequence"/>
</dbReference>
<evidence type="ECO:0000313" key="12">
    <source>
        <dbReference type="Proteomes" id="UP000663866"/>
    </source>
</evidence>
<reference evidence="4" key="1">
    <citation type="submission" date="2021-02" db="EMBL/GenBank/DDBJ databases">
        <authorList>
            <person name="Nowell W R."/>
        </authorList>
    </citation>
    <scope>NUCLEOTIDE SEQUENCE</scope>
</reference>
<dbReference type="Gene3D" id="3.40.50.720">
    <property type="entry name" value="NAD(P)-binding Rossmann-like Domain"/>
    <property type="match status" value="1"/>
</dbReference>
<dbReference type="InterPro" id="IPR036291">
    <property type="entry name" value="NAD(P)-bd_dom_sf"/>
</dbReference>
<dbReference type="CDD" id="cd05233">
    <property type="entry name" value="SDR_c"/>
    <property type="match status" value="1"/>
</dbReference>
<gene>
    <name evidence="7" type="ORF">BYL167_LOCUS3297</name>
    <name evidence="3" type="ORF">CJN711_LOCUS11714</name>
    <name evidence="8" type="ORF">GIL414_LOCUS1836</name>
    <name evidence="4" type="ORF">KQP761_LOCUS21111</name>
    <name evidence="5" type="ORF">MBJ925_LOCUS7977</name>
    <name evidence="10" type="ORF">OVN521_LOCUS13808</name>
    <name evidence="9" type="ORF">SMN809_LOCUS3337</name>
    <name evidence="6" type="ORF">WKI299_LOCUS35143</name>
</gene>
<evidence type="ECO:0000313" key="8">
    <source>
        <dbReference type="EMBL" id="CAF3814474.1"/>
    </source>
</evidence>
<dbReference type="EMBL" id="CAJOBJ010000323">
    <property type="protein sequence ID" value="CAF3814474.1"/>
    <property type="molecule type" value="Genomic_DNA"/>
</dbReference>
<evidence type="ECO:0000313" key="6">
    <source>
        <dbReference type="EMBL" id="CAF2213699.1"/>
    </source>
</evidence>
<evidence type="ECO:0000313" key="9">
    <source>
        <dbReference type="EMBL" id="CAF3839187.1"/>
    </source>
</evidence>
<dbReference type="PANTHER" id="PTHR24321">
    <property type="entry name" value="DEHYDROGENASES, SHORT CHAIN"/>
    <property type="match status" value="1"/>
</dbReference>
<evidence type="ECO:0000313" key="4">
    <source>
        <dbReference type="EMBL" id="CAF1590323.1"/>
    </source>
</evidence>
<sequence length="275" mass="29419">MMSRIPEQATKASGNWSHLLEGKVVIVTGAGGAIGSAIAQTCALHGAYVVVADVNKTAADETTTKIIGEDPNKKDHVMTIELDVTNEQSIQHLVKSTVDKWNTIDVLVNNAAIFTFGAVEDVTAEAWSRVLDVNVRGYALMAKAVVPLMKKQQSGSIIQMASISSWVAQPEFVPYSTTKGAVLQMTRNLALDLGPFNIRCNAICPGAILTPASANHAASIKITLDELIKEQEKNQCLKRWGTTQEIANLTVFLASNLCHFATGASFSADGGYTTI</sequence>
<dbReference type="PRINTS" id="PR00080">
    <property type="entry name" value="SDRFAMILY"/>
</dbReference>
<dbReference type="Proteomes" id="UP000663834">
    <property type="component" value="Unassembled WGS sequence"/>
</dbReference>
<dbReference type="EMBL" id="CAJNOW010010910">
    <property type="protein sequence ID" value="CAF1590323.1"/>
    <property type="molecule type" value="Genomic_DNA"/>
</dbReference>
<dbReference type="PROSITE" id="PS00061">
    <property type="entry name" value="ADH_SHORT"/>
    <property type="match status" value="1"/>
</dbReference>
<dbReference type="EMBL" id="CAJNRE010002854">
    <property type="protein sequence ID" value="CAF1995131.1"/>
    <property type="molecule type" value="Genomic_DNA"/>
</dbReference>
<dbReference type="Proteomes" id="UP000663856">
    <property type="component" value="Unassembled WGS sequence"/>
</dbReference>
<dbReference type="Proteomes" id="UP000681967">
    <property type="component" value="Unassembled WGS sequence"/>
</dbReference>
<organism evidence="4 11">
    <name type="scientific">Rotaria magnacalcarata</name>
    <dbReference type="NCBI Taxonomy" id="392030"/>
    <lineage>
        <taxon>Eukaryota</taxon>
        <taxon>Metazoa</taxon>
        <taxon>Spiralia</taxon>
        <taxon>Gnathifera</taxon>
        <taxon>Rotifera</taxon>
        <taxon>Eurotatoria</taxon>
        <taxon>Bdelloidea</taxon>
        <taxon>Philodinida</taxon>
        <taxon>Philodinidae</taxon>
        <taxon>Rotaria</taxon>
    </lineage>
</organism>
<dbReference type="OrthoDB" id="47007at2759"/>
<dbReference type="EMBL" id="CAJNRF010016831">
    <property type="protein sequence ID" value="CAF2213699.1"/>
    <property type="molecule type" value="Genomic_DNA"/>
</dbReference>
<evidence type="ECO:0000256" key="2">
    <source>
        <dbReference type="ARBA" id="ARBA00023002"/>
    </source>
</evidence>
<evidence type="ECO:0000256" key="1">
    <source>
        <dbReference type="ARBA" id="ARBA00006484"/>
    </source>
</evidence>
<keyword evidence="2" id="KW-0560">Oxidoreductase</keyword>
<evidence type="ECO:0000313" key="3">
    <source>
        <dbReference type="EMBL" id="CAF1194969.1"/>
    </source>
</evidence>
<dbReference type="GO" id="GO:0016491">
    <property type="term" value="F:oxidoreductase activity"/>
    <property type="evidence" value="ECO:0007669"/>
    <property type="project" value="UniProtKB-KW"/>
</dbReference>
<dbReference type="AlphaFoldDB" id="A0A816A4G0"/>
<evidence type="ECO:0000313" key="5">
    <source>
        <dbReference type="EMBL" id="CAF1995131.1"/>
    </source>
</evidence>
<dbReference type="EMBL" id="CAJOBG010002042">
    <property type="protein sequence ID" value="CAF3978846.1"/>
    <property type="molecule type" value="Genomic_DNA"/>
</dbReference>
<evidence type="ECO:0000313" key="10">
    <source>
        <dbReference type="EMBL" id="CAF3978846.1"/>
    </source>
</evidence>
<dbReference type="EMBL" id="CAJNOV010004973">
    <property type="protein sequence ID" value="CAF1194969.1"/>
    <property type="molecule type" value="Genomic_DNA"/>
</dbReference>